<keyword evidence="2" id="KW-1185">Reference proteome</keyword>
<comment type="caution">
    <text evidence="1">The sequence shown here is derived from an EMBL/GenBank/DDBJ whole genome shotgun (WGS) entry which is preliminary data.</text>
</comment>
<evidence type="ECO:0000313" key="2">
    <source>
        <dbReference type="Proteomes" id="UP000821845"/>
    </source>
</evidence>
<gene>
    <name evidence="1" type="ORF">HPB50_016687</name>
</gene>
<sequence length="135" mass="15563">MGAYISFLNKPILEEVPDTKDRLLAFIRDGRLPPCVLGHSLEHLYMTTLEHPSMMLLRHAVRNWTEFAEHTMKECAERARQRHAIYLGQLWVLERFAASFKGQVEVSRAHSEDLISPASLMFPKASPYKEVLDNL</sequence>
<accession>A0ACB7RPI4</accession>
<organism evidence="1 2">
    <name type="scientific">Hyalomma asiaticum</name>
    <name type="common">Tick</name>
    <dbReference type="NCBI Taxonomy" id="266040"/>
    <lineage>
        <taxon>Eukaryota</taxon>
        <taxon>Metazoa</taxon>
        <taxon>Ecdysozoa</taxon>
        <taxon>Arthropoda</taxon>
        <taxon>Chelicerata</taxon>
        <taxon>Arachnida</taxon>
        <taxon>Acari</taxon>
        <taxon>Parasitiformes</taxon>
        <taxon>Ixodida</taxon>
        <taxon>Ixodoidea</taxon>
        <taxon>Ixodidae</taxon>
        <taxon>Hyalomminae</taxon>
        <taxon>Hyalomma</taxon>
    </lineage>
</organism>
<proteinExistence type="predicted"/>
<dbReference type="EMBL" id="CM023488">
    <property type="protein sequence ID" value="KAH6924400.1"/>
    <property type="molecule type" value="Genomic_DNA"/>
</dbReference>
<dbReference type="Proteomes" id="UP000821845">
    <property type="component" value="Chromosome 8"/>
</dbReference>
<reference evidence="1" key="1">
    <citation type="submission" date="2020-05" db="EMBL/GenBank/DDBJ databases">
        <title>Large-scale comparative analyses of tick genomes elucidate their genetic diversity and vector capacities.</title>
        <authorList>
            <person name="Jia N."/>
            <person name="Wang J."/>
            <person name="Shi W."/>
            <person name="Du L."/>
            <person name="Sun Y."/>
            <person name="Zhan W."/>
            <person name="Jiang J."/>
            <person name="Wang Q."/>
            <person name="Zhang B."/>
            <person name="Ji P."/>
            <person name="Sakyi L.B."/>
            <person name="Cui X."/>
            <person name="Yuan T."/>
            <person name="Jiang B."/>
            <person name="Yang W."/>
            <person name="Lam T.T.-Y."/>
            <person name="Chang Q."/>
            <person name="Ding S."/>
            <person name="Wang X."/>
            <person name="Zhu J."/>
            <person name="Ruan X."/>
            <person name="Zhao L."/>
            <person name="Wei J."/>
            <person name="Que T."/>
            <person name="Du C."/>
            <person name="Cheng J."/>
            <person name="Dai P."/>
            <person name="Han X."/>
            <person name="Huang E."/>
            <person name="Gao Y."/>
            <person name="Liu J."/>
            <person name="Shao H."/>
            <person name="Ye R."/>
            <person name="Li L."/>
            <person name="Wei W."/>
            <person name="Wang X."/>
            <person name="Wang C."/>
            <person name="Yang T."/>
            <person name="Huo Q."/>
            <person name="Li W."/>
            <person name="Guo W."/>
            <person name="Chen H."/>
            <person name="Zhou L."/>
            <person name="Ni X."/>
            <person name="Tian J."/>
            <person name="Zhou Y."/>
            <person name="Sheng Y."/>
            <person name="Liu T."/>
            <person name="Pan Y."/>
            <person name="Xia L."/>
            <person name="Li J."/>
            <person name="Zhao F."/>
            <person name="Cao W."/>
        </authorList>
    </citation>
    <scope>NUCLEOTIDE SEQUENCE</scope>
    <source>
        <strain evidence="1">Hyas-2018</strain>
    </source>
</reference>
<name>A0ACB7RPI4_HYAAI</name>
<evidence type="ECO:0000313" key="1">
    <source>
        <dbReference type="EMBL" id="KAH6924400.1"/>
    </source>
</evidence>
<protein>
    <submittedName>
        <fullName evidence="1">Uncharacterized protein</fullName>
    </submittedName>
</protein>